<evidence type="ECO:0000256" key="1">
    <source>
        <dbReference type="ARBA" id="ARBA00004430"/>
    </source>
</evidence>
<dbReference type="GO" id="GO:0005874">
    <property type="term" value="C:microtubule"/>
    <property type="evidence" value="ECO:0007669"/>
    <property type="project" value="UniProtKB-KW"/>
</dbReference>
<evidence type="ECO:0000256" key="2">
    <source>
        <dbReference type="ARBA" id="ARBA00011059"/>
    </source>
</evidence>
<dbReference type="GO" id="GO:0003341">
    <property type="term" value="P:cilium movement"/>
    <property type="evidence" value="ECO:0007669"/>
    <property type="project" value="TreeGrafter"/>
</dbReference>
<reference evidence="14" key="2">
    <citation type="submission" date="2025-09" db="UniProtKB">
        <authorList>
            <consortium name="Ensembl"/>
        </authorList>
    </citation>
    <scope>IDENTIFICATION</scope>
</reference>
<reference evidence="14" key="1">
    <citation type="submission" date="2025-08" db="UniProtKB">
        <authorList>
            <consortium name="Ensembl"/>
        </authorList>
    </citation>
    <scope>IDENTIFICATION</scope>
</reference>
<dbReference type="Gene3D" id="2.130.10.10">
    <property type="entry name" value="YVTN repeat-like/Quinoprotein amine dehydrogenase"/>
    <property type="match status" value="2"/>
</dbReference>
<dbReference type="PANTHER" id="PTHR12442">
    <property type="entry name" value="DYNEIN INTERMEDIATE CHAIN"/>
    <property type="match status" value="1"/>
</dbReference>
<evidence type="ECO:0000313" key="14">
    <source>
        <dbReference type="Ensembl" id="ENSGMOP00000012955.2"/>
    </source>
</evidence>
<dbReference type="PANTHER" id="PTHR12442:SF7">
    <property type="entry name" value="DYNEIN AXONEMAL INTERMEDIATE CHAIN 2"/>
    <property type="match status" value="1"/>
</dbReference>
<dbReference type="Proteomes" id="UP000694546">
    <property type="component" value="Chromosome 18"/>
</dbReference>
<evidence type="ECO:0000256" key="11">
    <source>
        <dbReference type="ARBA" id="ARBA00023273"/>
    </source>
</evidence>
<dbReference type="Pfam" id="PF00400">
    <property type="entry name" value="WD40"/>
    <property type="match status" value="1"/>
</dbReference>
<name>A0A8C4ZFH0_GADMO</name>
<keyword evidence="3" id="KW-0963">Cytoplasm</keyword>
<comment type="similarity">
    <text evidence="2">Belongs to the dynein intermediate chain family.</text>
</comment>
<evidence type="ECO:0000256" key="12">
    <source>
        <dbReference type="PROSITE-ProRule" id="PRU00221"/>
    </source>
</evidence>
<dbReference type="AlphaFoldDB" id="A0A8C4ZFH0"/>
<keyword evidence="4 12" id="KW-0853">WD repeat</keyword>
<feature type="repeat" description="WD" evidence="12">
    <location>
        <begin position="259"/>
        <end position="302"/>
    </location>
</feature>
<keyword evidence="11" id="KW-0966">Cell projection</keyword>
<evidence type="ECO:0000256" key="4">
    <source>
        <dbReference type="ARBA" id="ARBA00022574"/>
    </source>
</evidence>
<organism evidence="14 15">
    <name type="scientific">Gadus morhua</name>
    <name type="common">Atlantic cod</name>
    <dbReference type="NCBI Taxonomy" id="8049"/>
    <lineage>
        <taxon>Eukaryota</taxon>
        <taxon>Metazoa</taxon>
        <taxon>Chordata</taxon>
        <taxon>Craniata</taxon>
        <taxon>Vertebrata</taxon>
        <taxon>Euteleostomi</taxon>
        <taxon>Actinopterygii</taxon>
        <taxon>Neopterygii</taxon>
        <taxon>Teleostei</taxon>
        <taxon>Neoteleostei</taxon>
        <taxon>Acanthomorphata</taxon>
        <taxon>Zeiogadaria</taxon>
        <taxon>Gadariae</taxon>
        <taxon>Gadiformes</taxon>
        <taxon>Gadoidei</taxon>
        <taxon>Gadidae</taxon>
        <taxon>Gadus</taxon>
    </lineage>
</organism>
<dbReference type="InterPro" id="IPR015943">
    <property type="entry name" value="WD40/YVTN_repeat-like_dom_sf"/>
</dbReference>
<dbReference type="GO" id="GO:0045503">
    <property type="term" value="F:dynein light chain binding"/>
    <property type="evidence" value="ECO:0007669"/>
    <property type="project" value="TreeGrafter"/>
</dbReference>
<feature type="compositionally biased region" description="Basic and acidic residues" evidence="13">
    <location>
        <begin position="517"/>
        <end position="536"/>
    </location>
</feature>
<comment type="subcellular location">
    <subcellularLocation>
        <location evidence="1">Cytoplasm</location>
        <location evidence="1">Cytoskeleton</location>
        <location evidence="1">Cilium axoneme</location>
    </subcellularLocation>
</comment>
<gene>
    <name evidence="14" type="primary">dnai2b</name>
</gene>
<evidence type="ECO:0000256" key="6">
    <source>
        <dbReference type="ARBA" id="ARBA00022737"/>
    </source>
</evidence>
<evidence type="ECO:0000256" key="5">
    <source>
        <dbReference type="ARBA" id="ARBA00022701"/>
    </source>
</evidence>
<dbReference type="GO" id="GO:0045504">
    <property type="term" value="F:dynein heavy chain binding"/>
    <property type="evidence" value="ECO:0007669"/>
    <property type="project" value="TreeGrafter"/>
</dbReference>
<feature type="region of interest" description="Disordered" evidence="13">
    <location>
        <begin position="517"/>
        <end position="545"/>
    </location>
</feature>
<keyword evidence="9" id="KW-0505">Motor protein</keyword>
<dbReference type="GO" id="GO:0036157">
    <property type="term" value="C:outer dynein arm"/>
    <property type="evidence" value="ECO:0007669"/>
    <property type="project" value="TreeGrafter"/>
</dbReference>
<dbReference type="InterPro" id="IPR001680">
    <property type="entry name" value="WD40_rpt"/>
</dbReference>
<keyword evidence="7" id="KW-0243">Dynein</keyword>
<proteinExistence type="inferred from homology"/>
<keyword evidence="5" id="KW-0493">Microtubule</keyword>
<keyword evidence="15" id="KW-1185">Reference proteome</keyword>
<dbReference type="SMART" id="SM00320">
    <property type="entry name" value="WD40"/>
    <property type="match status" value="4"/>
</dbReference>
<keyword evidence="8" id="KW-0969">Cilium</keyword>
<dbReference type="PROSITE" id="PS50082">
    <property type="entry name" value="WD_REPEATS_2"/>
    <property type="match status" value="1"/>
</dbReference>
<evidence type="ECO:0000256" key="9">
    <source>
        <dbReference type="ARBA" id="ARBA00023175"/>
    </source>
</evidence>
<sequence length="598" mass="68315">MEIVHVYTKKRSDFGRPCNFSDRPAELRVDICPDPSLGEPFLERDPCDVPLQCSQDMSEHEVNTDRYESVSCGINHVEGGWPKDIYPHEMEQTIRFRKKVEKDEHYCNTVLQLGSVMEHCIKQNNAIDIYEEYFEDQDSVEDMQECPSAKTINIFRDPNKVKRTVTSMSWQPGGCRKLAVAYSCLDFQKATKDMSFDSYIWDIENPNKPEMCIKPVAPLVCLEYIPTDSHILAGGCYNGQIAYWDTRKGSQPVDTSKIEHSHRDPVYKIIWLPSKTGTDVFSASTDGQVLWWDTRKISEPTEKLILDLNKEGNLDNALGAISLEFESTMPTKFMVGTEQGMVVSCNRKAKTPAEKIVSTYSGHQGPIYALQRNPFFPKNFLTVGDWTARIWSEDIKDASIMSTKYQMSYLSDACWSPVRPSVFASVKMDGTLDLWDILFKQNDPTLSLKVCDEALYSLRMQENGRFLSCGSQLGNTTLLEISPGLCILQRNEKSLMFERETKREKILEARQRELRLKERSRSEQSKDEDAGAAREGDGEETPEEMIARAEAEFFEVIDAELRKKEKEEEKQRCVGATLFKGVSSRGRKSVERRALELL</sequence>
<keyword evidence="10" id="KW-0206">Cytoskeleton</keyword>
<evidence type="ECO:0000313" key="15">
    <source>
        <dbReference type="Proteomes" id="UP000694546"/>
    </source>
</evidence>
<evidence type="ECO:0000256" key="7">
    <source>
        <dbReference type="ARBA" id="ARBA00023017"/>
    </source>
</evidence>
<evidence type="ECO:0000256" key="8">
    <source>
        <dbReference type="ARBA" id="ARBA00023069"/>
    </source>
</evidence>
<evidence type="ECO:0000256" key="10">
    <source>
        <dbReference type="ARBA" id="ARBA00023212"/>
    </source>
</evidence>
<accession>A0A8C4ZFH0</accession>
<evidence type="ECO:0000256" key="3">
    <source>
        <dbReference type="ARBA" id="ARBA00022490"/>
    </source>
</evidence>
<dbReference type="SUPFAM" id="SSF50978">
    <property type="entry name" value="WD40 repeat-like"/>
    <property type="match status" value="1"/>
</dbReference>
<protein>
    <submittedName>
        <fullName evidence="14">Dynein, axonemal, intermediate chain 2b</fullName>
    </submittedName>
</protein>
<dbReference type="GO" id="GO:0036158">
    <property type="term" value="P:outer dynein arm assembly"/>
    <property type="evidence" value="ECO:0007669"/>
    <property type="project" value="TreeGrafter"/>
</dbReference>
<dbReference type="InterPro" id="IPR050687">
    <property type="entry name" value="Dynein_IC"/>
</dbReference>
<dbReference type="InterPro" id="IPR036322">
    <property type="entry name" value="WD40_repeat_dom_sf"/>
</dbReference>
<keyword evidence="6" id="KW-0677">Repeat</keyword>
<evidence type="ECO:0000256" key="13">
    <source>
        <dbReference type="SAM" id="MobiDB-lite"/>
    </source>
</evidence>
<dbReference type="Ensembl" id="ENSGMOT00000013298.2">
    <property type="protein sequence ID" value="ENSGMOP00000012955.2"/>
    <property type="gene ID" value="ENSGMOG00000012101.2"/>
</dbReference>
<dbReference type="GeneTree" id="ENSGT00940000163996"/>